<dbReference type="Pfam" id="PF19296">
    <property type="entry name" value="RelA_AH_RIS"/>
    <property type="match status" value="1"/>
</dbReference>
<dbReference type="CDD" id="cd05399">
    <property type="entry name" value="NT_Rel-Spo_like"/>
    <property type="match status" value="1"/>
</dbReference>
<keyword evidence="1" id="KW-0378">Hydrolase</keyword>
<dbReference type="InterPro" id="IPR004095">
    <property type="entry name" value="TGS"/>
</dbReference>
<feature type="domain" description="HD" evidence="7">
    <location>
        <begin position="89"/>
        <end position="188"/>
    </location>
</feature>
<evidence type="ECO:0000256" key="4">
    <source>
        <dbReference type="ARBA" id="ARBA00047968"/>
    </source>
</evidence>
<dbReference type="InterPro" id="IPR045865">
    <property type="entry name" value="ACT-like_dom_sf"/>
</dbReference>
<dbReference type="InterPro" id="IPR043519">
    <property type="entry name" value="NT_sf"/>
</dbReference>
<organism evidence="9">
    <name type="scientific">Candidatus Kentrum sp. DK</name>
    <dbReference type="NCBI Taxonomy" id="2126562"/>
    <lineage>
        <taxon>Bacteria</taxon>
        <taxon>Pseudomonadati</taxon>
        <taxon>Pseudomonadota</taxon>
        <taxon>Gammaproteobacteria</taxon>
        <taxon>Candidatus Kentrum</taxon>
    </lineage>
</organism>
<dbReference type="UniPathway" id="UPA00908">
    <property type="reaction ID" value="UER00886"/>
</dbReference>
<gene>
    <name evidence="9" type="ORF">BECKDK2373B_GA0170837_10415</name>
</gene>
<dbReference type="Pfam" id="PF04607">
    <property type="entry name" value="RelA_SpoT"/>
    <property type="match status" value="1"/>
</dbReference>
<dbReference type="InterPro" id="IPR012675">
    <property type="entry name" value="Beta-grasp_dom_sf"/>
</dbReference>
<dbReference type="InterPro" id="IPR012676">
    <property type="entry name" value="TGS-like"/>
</dbReference>
<dbReference type="Gene3D" id="3.30.70.260">
    <property type="match status" value="1"/>
</dbReference>
<dbReference type="GO" id="GO:0015949">
    <property type="term" value="P:nucleobase-containing small molecule interconversion"/>
    <property type="evidence" value="ECO:0007669"/>
    <property type="project" value="UniProtKB-ARBA"/>
</dbReference>
<dbReference type="FunFam" id="3.30.460.10:FF:000001">
    <property type="entry name" value="GTP pyrophosphokinase RelA"/>
    <property type="match status" value="1"/>
</dbReference>
<dbReference type="GO" id="GO:0008893">
    <property type="term" value="F:guanosine-3',5'-bis(diphosphate) 3'-diphosphatase activity"/>
    <property type="evidence" value="ECO:0007669"/>
    <property type="project" value="UniProtKB-EC"/>
</dbReference>
<comment type="similarity">
    <text evidence="5">Belongs to the relA/spoT family.</text>
</comment>
<proteinExistence type="inferred from homology"/>
<dbReference type="InterPro" id="IPR006674">
    <property type="entry name" value="HD_domain"/>
</dbReference>
<dbReference type="PANTHER" id="PTHR21262">
    <property type="entry name" value="GUANOSINE-3',5'-BIS DIPHOSPHATE 3'-PYROPHOSPHOHYDROLASE"/>
    <property type="match status" value="1"/>
</dbReference>
<accession>A0A450SID3</accession>
<dbReference type="CDD" id="cd04876">
    <property type="entry name" value="ACT_RelA-SpoT"/>
    <property type="match status" value="1"/>
</dbReference>
<dbReference type="GO" id="GO:0005886">
    <property type="term" value="C:plasma membrane"/>
    <property type="evidence" value="ECO:0007669"/>
    <property type="project" value="TreeGrafter"/>
</dbReference>
<keyword evidence="9" id="KW-0808">Transferase</keyword>
<dbReference type="PANTHER" id="PTHR21262:SF36">
    <property type="entry name" value="BIFUNCTIONAL (P)PPGPP SYNTHASE_HYDROLASE SPOT"/>
    <property type="match status" value="1"/>
</dbReference>
<name>A0A450SID3_9GAMM</name>
<dbReference type="NCBIfam" id="TIGR00691">
    <property type="entry name" value="spoT_relA"/>
    <property type="match status" value="1"/>
</dbReference>
<dbReference type="InterPro" id="IPR003607">
    <property type="entry name" value="HD/PDEase_dom"/>
</dbReference>
<keyword evidence="9" id="KW-0418">Kinase</keyword>
<dbReference type="Gene3D" id="3.30.460.10">
    <property type="entry name" value="Beta Polymerase, domain 2"/>
    <property type="match status" value="1"/>
</dbReference>
<dbReference type="Pfam" id="PF13291">
    <property type="entry name" value="ACT_4"/>
    <property type="match status" value="1"/>
</dbReference>
<dbReference type="AlphaFoldDB" id="A0A450SID3"/>
<dbReference type="SUPFAM" id="SSF55021">
    <property type="entry name" value="ACT-like"/>
    <property type="match status" value="1"/>
</dbReference>
<dbReference type="Gene3D" id="3.10.20.30">
    <property type="match status" value="1"/>
</dbReference>
<evidence type="ECO:0000259" key="6">
    <source>
        <dbReference type="PROSITE" id="PS51671"/>
    </source>
</evidence>
<dbReference type="Pfam" id="PF13328">
    <property type="entry name" value="HD_4"/>
    <property type="match status" value="1"/>
</dbReference>
<dbReference type="PROSITE" id="PS51671">
    <property type="entry name" value="ACT"/>
    <property type="match status" value="1"/>
</dbReference>
<evidence type="ECO:0000313" key="9">
    <source>
        <dbReference type="EMBL" id="VFJ53121.1"/>
    </source>
</evidence>
<dbReference type="SMART" id="SM00954">
    <property type="entry name" value="RelA_SpoT"/>
    <property type="match status" value="1"/>
</dbReference>
<dbReference type="Pfam" id="PF02824">
    <property type="entry name" value="TGS"/>
    <property type="match status" value="1"/>
</dbReference>
<dbReference type="FunFam" id="1.10.3210.10:FF:000001">
    <property type="entry name" value="GTP pyrophosphokinase RelA"/>
    <property type="match status" value="1"/>
</dbReference>
<dbReference type="InterPro" id="IPR045600">
    <property type="entry name" value="RelA/SpoT_AH_RIS"/>
</dbReference>
<evidence type="ECO:0000256" key="1">
    <source>
        <dbReference type="ARBA" id="ARBA00022801"/>
    </source>
</evidence>
<dbReference type="EMBL" id="CAADEX010000041">
    <property type="protein sequence ID" value="VFJ53121.1"/>
    <property type="molecule type" value="Genomic_DNA"/>
</dbReference>
<comment type="catalytic activity">
    <reaction evidence="4">
        <text>guanosine 3',5'-bis(diphosphate) + H2O = GDP + diphosphate + H(+)</text>
        <dbReference type="Rhea" id="RHEA:14253"/>
        <dbReference type="ChEBI" id="CHEBI:15377"/>
        <dbReference type="ChEBI" id="CHEBI:15378"/>
        <dbReference type="ChEBI" id="CHEBI:33019"/>
        <dbReference type="ChEBI" id="CHEBI:58189"/>
        <dbReference type="ChEBI" id="CHEBI:77828"/>
        <dbReference type="EC" id="3.1.7.2"/>
    </reaction>
</comment>
<dbReference type="PROSITE" id="PS51831">
    <property type="entry name" value="HD"/>
    <property type="match status" value="1"/>
</dbReference>
<evidence type="ECO:0000259" key="7">
    <source>
        <dbReference type="PROSITE" id="PS51831"/>
    </source>
</evidence>
<reference evidence="9" key="1">
    <citation type="submission" date="2019-02" db="EMBL/GenBank/DDBJ databases">
        <authorList>
            <person name="Gruber-Vodicka R. H."/>
            <person name="Seah K. B. B."/>
        </authorList>
    </citation>
    <scope>NUCLEOTIDE SEQUENCE</scope>
    <source>
        <strain evidence="9">BECK_DK47</strain>
    </source>
</reference>
<feature type="domain" description="ACT" evidence="6">
    <location>
        <begin position="681"/>
        <end position="753"/>
    </location>
</feature>
<dbReference type="EC" id="3.1.7.2" evidence="3"/>
<dbReference type="InterPro" id="IPR002912">
    <property type="entry name" value="ACT_dom"/>
</dbReference>
<dbReference type="SUPFAM" id="SSF81271">
    <property type="entry name" value="TGS-like"/>
    <property type="match status" value="1"/>
</dbReference>
<dbReference type="InterPro" id="IPR004811">
    <property type="entry name" value="RelA/Spo_fam"/>
</dbReference>
<dbReference type="InterPro" id="IPR007685">
    <property type="entry name" value="RelA_SpoT"/>
</dbReference>
<dbReference type="SUPFAM" id="SSF109604">
    <property type="entry name" value="HD-domain/PDEase-like"/>
    <property type="match status" value="1"/>
</dbReference>
<dbReference type="SUPFAM" id="SSF81301">
    <property type="entry name" value="Nucleotidyltransferase"/>
    <property type="match status" value="1"/>
</dbReference>
<dbReference type="CDD" id="cd01668">
    <property type="entry name" value="TGS_RSH"/>
    <property type="match status" value="1"/>
</dbReference>
<comment type="function">
    <text evidence="5">In eubacteria ppGpp (guanosine 3'-diphosphate 5'-diphosphate) is a mediator of the stringent response that coordinates a variety of cellular activities in response to changes in nutritional abundance.</text>
</comment>
<dbReference type="PROSITE" id="PS51880">
    <property type="entry name" value="TGS"/>
    <property type="match status" value="1"/>
</dbReference>
<sequence>MFRALSPVSPFSKEFLRGLQNFPRAGPRIASPAEYPPDKEVVEREYRISELCELAEQYLEPVFVKEIYRAYLFGAEAHDGQHRETGEPYIFHPLRVAKILAEMRLDYQAIVAAILHDVIEDTPTGHAHVDKAFGSEVAELVEGVSKLTHVNFDSLAEKQAENFRKMLLAMTRDIRVILIKLADRLHNMQTLGGLSQAKRSRIARETLEIYAPIASRLGLNNIAIQLEELGFKTLYPLRYRVLAEKIRATRGNRRRFVGKIEKEIQNRLREEDISCQVVGREKHLYSLYRKMRDKGKHFSDIRDVHAFRIIVDDADTCYRALGYVHSLYKPVPGRFKDYIAIPKANAYQSLHTVLFGPQQGTPIEIQIRTEQMNAVAETGIAAHCRYRNDVTVTNAAHQRTRKWLQGLSEIQKQSGNPLEFIENVKVDLFPDEVYVFTPAGDIMELPRGATAVDFAYAVHTGVGNTCVSAKIDHRYAPLRAPLQNGETVEVLTAPWAHPNPDWLHFVVTARAQSNIRNYLKRLKHEDILALGRSLLTQALAAASIKLDEVSPVRIEAVLTKLGFDDLDGLLFEVGSGKRKAALMACQFLAEFGVGKEQSIEQLPDCQFHYPLRIRGTEGMVVALSKCCYPIPGDPIVGVSTGRGVVIHTRTCKNLPAVRERNADKLVSVEWEPDIEGEFPVGIRVEAINRKGALATFATAIAETGANIENVVIADRDGLQSSIDFVINVRDRQHLAQIIKQLRAIEFVSRITCP</sequence>
<dbReference type="GO" id="GO:0008728">
    <property type="term" value="F:GTP diphosphokinase activity"/>
    <property type="evidence" value="ECO:0007669"/>
    <property type="project" value="TreeGrafter"/>
</dbReference>
<dbReference type="InterPro" id="IPR033655">
    <property type="entry name" value="TGS_RelA/SpoT"/>
</dbReference>
<evidence type="ECO:0000259" key="8">
    <source>
        <dbReference type="PROSITE" id="PS51880"/>
    </source>
</evidence>
<dbReference type="FunFam" id="3.10.20.30:FF:000002">
    <property type="entry name" value="GTP pyrophosphokinase (RelA/SpoT)"/>
    <property type="match status" value="1"/>
</dbReference>
<feature type="domain" description="TGS" evidence="8">
    <location>
        <begin position="431"/>
        <end position="492"/>
    </location>
</feature>
<protein>
    <recommendedName>
        <fullName evidence="3">guanosine-3',5'-bis(diphosphate) 3'-diphosphatase</fullName>
        <ecNumber evidence="3">3.1.7.2</ecNumber>
    </recommendedName>
</protein>
<evidence type="ECO:0000256" key="2">
    <source>
        <dbReference type="ARBA" id="ARBA00024329"/>
    </source>
</evidence>
<dbReference type="GO" id="GO:0042594">
    <property type="term" value="P:response to starvation"/>
    <property type="evidence" value="ECO:0007669"/>
    <property type="project" value="TreeGrafter"/>
</dbReference>
<dbReference type="GO" id="GO:0016301">
    <property type="term" value="F:kinase activity"/>
    <property type="evidence" value="ECO:0007669"/>
    <property type="project" value="UniProtKB-KW"/>
</dbReference>
<dbReference type="GO" id="GO:0015970">
    <property type="term" value="P:guanosine tetraphosphate biosynthetic process"/>
    <property type="evidence" value="ECO:0007669"/>
    <property type="project" value="UniProtKB-UniPathway"/>
</dbReference>
<evidence type="ECO:0000256" key="5">
    <source>
        <dbReference type="RuleBase" id="RU003847"/>
    </source>
</evidence>
<comment type="pathway">
    <text evidence="2">Purine metabolism; ppGpp biosynthesis; ppGpp from GDP: step 1/1.</text>
</comment>
<evidence type="ECO:0000256" key="3">
    <source>
        <dbReference type="ARBA" id="ARBA00024387"/>
    </source>
</evidence>
<dbReference type="Gene3D" id="1.10.3210.10">
    <property type="entry name" value="Hypothetical protein af1432"/>
    <property type="match status" value="1"/>
</dbReference>
<dbReference type="SMART" id="SM00471">
    <property type="entry name" value="HDc"/>
    <property type="match status" value="1"/>
</dbReference>
<dbReference type="CDD" id="cd00077">
    <property type="entry name" value="HDc"/>
    <property type="match status" value="1"/>
</dbReference>